<keyword evidence="1" id="KW-0175">Coiled coil</keyword>
<reference evidence="3" key="1">
    <citation type="submission" date="2022-07" db="EMBL/GenBank/DDBJ databases">
        <title>Fungi with potential for degradation of polypropylene.</title>
        <authorList>
            <person name="Gostincar C."/>
        </authorList>
    </citation>
    <scope>NUCLEOTIDE SEQUENCE</scope>
    <source>
        <strain evidence="3">EXF-13287</strain>
    </source>
</reference>
<name>A0AA38VQS3_9PEZI</name>
<feature type="compositionally biased region" description="Low complexity" evidence="2">
    <location>
        <begin position="32"/>
        <end position="55"/>
    </location>
</feature>
<accession>A0AA38VQS3</accession>
<feature type="region of interest" description="Disordered" evidence="2">
    <location>
        <begin position="221"/>
        <end position="248"/>
    </location>
</feature>
<protein>
    <submittedName>
        <fullName evidence="3">Uncharacterized protein</fullName>
    </submittedName>
</protein>
<feature type="coiled-coil region" evidence="1">
    <location>
        <begin position="111"/>
        <end position="165"/>
    </location>
</feature>
<comment type="caution">
    <text evidence="3">The sequence shown here is derived from an EMBL/GenBank/DDBJ whole genome shotgun (WGS) entry which is preliminary data.</text>
</comment>
<evidence type="ECO:0000256" key="2">
    <source>
        <dbReference type="SAM" id="MobiDB-lite"/>
    </source>
</evidence>
<evidence type="ECO:0000313" key="4">
    <source>
        <dbReference type="Proteomes" id="UP001174691"/>
    </source>
</evidence>
<keyword evidence="4" id="KW-1185">Reference proteome</keyword>
<feature type="region of interest" description="Disordered" evidence="2">
    <location>
        <begin position="289"/>
        <end position="345"/>
    </location>
</feature>
<gene>
    <name evidence="3" type="ORF">NKR19_g6176</name>
</gene>
<evidence type="ECO:0000313" key="3">
    <source>
        <dbReference type="EMBL" id="KAJ9145152.1"/>
    </source>
</evidence>
<proteinExistence type="predicted"/>
<sequence length="358" mass="39305">MNPISDDAAQGSEDMAVGRAPLEPHLVPAPPSQRSSSFSSISTRTPPSTPATIRTEPTPSRPGPPRRHTEKPALHRLPSIQFPPPFTVKTSHDYPGLGTSSDPYTERSYLLQSLQGQNERAKRLLQRLSLAQERLLLDHHGTGEARKIRKEMRLVQKKIADSEQQERLTLLRLGDLYMEIQTRERWQQLQQQTVAARIAQQQPYYPVVLAAVASRRAGDMTISTHSPDTVPPPVEVTSPPPPPPPTAASCFFSSFPPLSPGSSCLSPLSPSFVPGLPFKENSFWSIGRRGSERPWDGPDGSGQDESDSSERGRSHTPSGLAPSRTSSVPRRLGCLEARTRRASVPAVRMTWTDEVAAV</sequence>
<dbReference type="Proteomes" id="UP001174691">
    <property type="component" value="Unassembled WGS sequence"/>
</dbReference>
<dbReference type="AlphaFoldDB" id="A0AA38VQS3"/>
<feature type="compositionally biased region" description="Pro residues" evidence="2">
    <location>
        <begin position="229"/>
        <end position="246"/>
    </location>
</feature>
<feature type="region of interest" description="Disordered" evidence="2">
    <location>
        <begin position="1"/>
        <end position="101"/>
    </location>
</feature>
<organism evidence="3 4">
    <name type="scientific">Coniochaeta hoffmannii</name>
    <dbReference type="NCBI Taxonomy" id="91930"/>
    <lineage>
        <taxon>Eukaryota</taxon>
        <taxon>Fungi</taxon>
        <taxon>Dikarya</taxon>
        <taxon>Ascomycota</taxon>
        <taxon>Pezizomycotina</taxon>
        <taxon>Sordariomycetes</taxon>
        <taxon>Sordariomycetidae</taxon>
        <taxon>Coniochaetales</taxon>
        <taxon>Coniochaetaceae</taxon>
        <taxon>Coniochaeta</taxon>
    </lineage>
</organism>
<evidence type="ECO:0000256" key="1">
    <source>
        <dbReference type="SAM" id="Coils"/>
    </source>
</evidence>
<dbReference type="EMBL" id="JANBVN010000093">
    <property type="protein sequence ID" value="KAJ9145152.1"/>
    <property type="molecule type" value="Genomic_DNA"/>
</dbReference>